<accession>A0ABP6QAD6</accession>
<organism evidence="1 2">
    <name type="scientific">Actinocorallia longicatena</name>
    <dbReference type="NCBI Taxonomy" id="111803"/>
    <lineage>
        <taxon>Bacteria</taxon>
        <taxon>Bacillati</taxon>
        <taxon>Actinomycetota</taxon>
        <taxon>Actinomycetes</taxon>
        <taxon>Streptosporangiales</taxon>
        <taxon>Thermomonosporaceae</taxon>
        <taxon>Actinocorallia</taxon>
    </lineage>
</organism>
<keyword evidence="2" id="KW-1185">Reference proteome</keyword>
<dbReference type="InterPro" id="IPR023869">
    <property type="entry name" value="tRNA_Adeno_NH3ase_assoc_put"/>
</dbReference>
<evidence type="ECO:0008006" key="3">
    <source>
        <dbReference type="Google" id="ProtNLM"/>
    </source>
</evidence>
<sequence length="152" mass="16023">MPYFAAVFASTDEGWVATEADLTESEAPDDVTDLMREVALEAVGDPVLLLIEENDAWFAVVRLDGEEDPRIFVSDASAAQGSGLGGLLFELVTEGVEVKTDGDPAGDPTLLDDLGITPVKLLDLGERAVPTDALAEVAEGAGFTEELDSLRV</sequence>
<gene>
    <name evidence="1" type="ORF">GCM10010468_33550</name>
</gene>
<proteinExistence type="predicted"/>
<protein>
    <recommendedName>
        <fullName evidence="3">tRNA adenosine deaminase-associated protein</fullName>
    </recommendedName>
</protein>
<evidence type="ECO:0000313" key="2">
    <source>
        <dbReference type="Proteomes" id="UP001501237"/>
    </source>
</evidence>
<name>A0ABP6QAD6_9ACTN</name>
<comment type="caution">
    <text evidence="1">The sequence shown here is derived from an EMBL/GenBank/DDBJ whole genome shotgun (WGS) entry which is preliminary data.</text>
</comment>
<dbReference type="Proteomes" id="UP001501237">
    <property type="component" value="Unassembled WGS sequence"/>
</dbReference>
<evidence type="ECO:0000313" key="1">
    <source>
        <dbReference type="EMBL" id="GAA3213506.1"/>
    </source>
</evidence>
<dbReference type="NCBIfam" id="TIGR03941">
    <property type="entry name" value="tRNA_deam_assoc"/>
    <property type="match status" value="1"/>
</dbReference>
<dbReference type="EMBL" id="BAAAUV010000007">
    <property type="protein sequence ID" value="GAA3213506.1"/>
    <property type="molecule type" value="Genomic_DNA"/>
</dbReference>
<reference evidence="2" key="1">
    <citation type="journal article" date="2019" name="Int. J. Syst. Evol. Microbiol.">
        <title>The Global Catalogue of Microorganisms (GCM) 10K type strain sequencing project: providing services to taxonomists for standard genome sequencing and annotation.</title>
        <authorList>
            <consortium name="The Broad Institute Genomics Platform"/>
            <consortium name="The Broad Institute Genome Sequencing Center for Infectious Disease"/>
            <person name="Wu L."/>
            <person name="Ma J."/>
        </authorList>
    </citation>
    <scope>NUCLEOTIDE SEQUENCE [LARGE SCALE GENOMIC DNA]</scope>
    <source>
        <strain evidence="2">JCM 9377</strain>
    </source>
</reference>
<dbReference type="RefSeq" id="WP_344829038.1">
    <property type="nucleotide sequence ID" value="NZ_BAAAUV010000007.1"/>
</dbReference>